<feature type="domain" description="Sigma-54 factor interaction" evidence="1">
    <location>
        <begin position="11"/>
        <end position="128"/>
    </location>
</feature>
<dbReference type="Pfam" id="PF14532">
    <property type="entry name" value="Sigma54_activ_2"/>
    <property type="match status" value="1"/>
</dbReference>
<sequence>MTSLYLSESQKKCIHQFNETNTPLVIWGCVGCGKTTLAKHLLSETKMILIDSSHIRLHREIDILLDNLNRGNITMMFQSVIDKRGLLVDDIQLYYREDKKTYSQLVAEGEKKRSHVKIVYTCDKSMMSHRKFKSNPWIHLHLKRTPSLYYQLCRKLCPGHSHDILDQKIYESRGNLHKLLDTHDEKYDVFDDTESSIEKLLQNKNDVSQVIRLSMGNETTIGLNLLDNASLILPKNYWTRVLPKICKWARDGDLIETFMIRHHVWDFQEYVILNTIYPYQLYPKKDIRKVPFNKYISRSLAQVHSQKQHLLRNKKYLYPVYNILKQTTDLESESERLRGLKTTYAKQLIQMIKYYYGISNKHKEKDLISWVSSTCN</sequence>
<accession>A0A6C0F5D1</accession>
<dbReference type="Gene3D" id="3.40.50.300">
    <property type="entry name" value="P-loop containing nucleotide triphosphate hydrolases"/>
    <property type="match status" value="1"/>
</dbReference>
<evidence type="ECO:0000259" key="1">
    <source>
        <dbReference type="Pfam" id="PF14532"/>
    </source>
</evidence>
<dbReference type="SUPFAM" id="SSF52540">
    <property type="entry name" value="P-loop containing nucleoside triphosphate hydrolases"/>
    <property type="match status" value="1"/>
</dbReference>
<organism evidence="2">
    <name type="scientific">viral metagenome</name>
    <dbReference type="NCBI Taxonomy" id="1070528"/>
    <lineage>
        <taxon>unclassified sequences</taxon>
        <taxon>metagenomes</taxon>
        <taxon>organismal metagenomes</taxon>
    </lineage>
</organism>
<dbReference type="AlphaFoldDB" id="A0A6C0F5D1"/>
<evidence type="ECO:0000313" key="2">
    <source>
        <dbReference type="EMBL" id="QHT36946.1"/>
    </source>
</evidence>
<protein>
    <recommendedName>
        <fullName evidence="1">Sigma-54 factor interaction domain-containing protein</fullName>
    </recommendedName>
</protein>
<dbReference type="InterPro" id="IPR002078">
    <property type="entry name" value="Sigma_54_int"/>
</dbReference>
<reference evidence="2" key="1">
    <citation type="journal article" date="2020" name="Nature">
        <title>Giant virus diversity and host interactions through global metagenomics.</title>
        <authorList>
            <person name="Schulz F."/>
            <person name="Roux S."/>
            <person name="Paez-Espino D."/>
            <person name="Jungbluth S."/>
            <person name="Walsh D.A."/>
            <person name="Denef V.J."/>
            <person name="McMahon K.D."/>
            <person name="Konstantinidis K.T."/>
            <person name="Eloe-Fadrosh E.A."/>
            <person name="Kyrpides N.C."/>
            <person name="Woyke T."/>
        </authorList>
    </citation>
    <scope>NUCLEOTIDE SEQUENCE</scope>
    <source>
        <strain evidence="2">GVMAG-S-ERX555967-130</strain>
    </source>
</reference>
<name>A0A6C0F5D1_9ZZZZ</name>
<dbReference type="GO" id="GO:0005524">
    <property type="term" value="F:ATP binding"/>
    <property type="evidence" value="ECO:0007669"/>
    <property type="project" value="InterPro"/>
</dbReference>
<dbReference type="EMBL" id="MN738787">
    <property type="protein sequence ID" value="QHT36946.1"/>
    <property type="molecule type" value="Genomic_DNA"/>
</dbReference>
<proteinExistence type="predicted"/>
<dbReference type="InterPro" id="IPR027417">
    <property type="entry name" value="P-loop_NTPase"/>
</dbReference>